<evidence type="ECO:0000313" key="1">
    <source>
        <dbReference type="EMBL" id="QJD55242.1"/>
    </source>
</evidence>
<name>A0A6M3TE01_9CAUD</name>
<proteinExistence type="predicted"/>
<keyword evidence="2" id="KW-1185">Reference proteome</keyword>
<dbReference type="Proteomes" id="UP000503469">
    <property type="component" value="Segment"/>
</dbReference>
<gene>
    <name evidence="1" type="ORF">Psm1vBMR15_gp28c</name>
</gene>
<organism evidence="1 2">
    <name type="scientific">Pseudomonas phage MR15</name>
    <dbReference type="NCBI Taxonomy" id="2711179"/>
    <lineage>
        <taxon>Viruses</taxon>
        <taxon>Duplodnaviria</taxon>
        <taxon>Heunggongvirae</taxon>
        <taxon>Uroviricota</taxon>
        <taxon>Caudoviricetes</taxon>
        <taxon>Readingvirus</taxon>
        <taxon>Readingvirus MR15</taxon>
    </lineage>
</organism>
<reference evidence="1 2" key="1">
    <citation type="journal article" date="2020" name="Microb. Biotechnol.">
        <title>Phage biocontrol to combat Pseudomonas syringae pathogens causing disease in cherry.</title>
        <authorList>
            <person name="Rabiey M."/>
            <person name="Roy S.R."/>
            <person name="Holtappels D."/>
            <person name="Franceschetti L."/>
            <person name="Quilty B.J."/>
            <person name="Creeth R."/>
            <person name="Sundin G.W."/>
            <person name="Wagemans J."/>
            <person name="Lavigne R."/>
            <person name="Jackson R.W."/>
        </authorList>
    </citation>
    <scope>NUCLEOTIDE SEQUENCE [LARGE SCALE GENOMIC DNA]</scope>
</reference>
<evidence type="ECO:0000313" key="2">
    <source>
        <dbReference type="Proteomes" id="UP000503469"/>
    </source>
</evidence>
<accession>A0A6M3TE01</accession>
<dbReference type="EMBL" id="MT104475">
    <property type="protein sequence ID" value="QJD55242.1"/>
    <property type="molecule type" value="Genomic_DNA"/>
</dbReference>
<sequence>MGHDRNNHSKHHKKASASQSTPYFFGRCCSFAFRLEKRHFPNHPINFARNIPGRCRCAHK</sequence>
<protein>
    <submittedName>
        <fullName evidence="1">Putative Appr-1-p processing protein</fullName>
    </submittedName>
</protein>